<feature type="region of interest" description="Disordered" evidence="1">
    <location>
        <begin position="332"/>
        <end position="443"/>
    </location>
</feature>
<evidence type="ECO:0000256" key="1">
    <source>
        <dbReference type="SAM" id="MobiDB-lite"/>
    </source>
</evidence>
<feature type="compositionally biased region" description="Low complexity" evidence="1">
    <location>
        <begin position="401"/>
        <end position="416"/>
    </location>
</feature>
<evidence type="ECO:0000313" key="3">
    <source>
        <dbReference type="Proteomes" id="UP001149140"/>
    </source>
</evidence>
<sequence>MSALESPRVGWDAQRRARALSAQRDRLRARLPHKISSARALPDDLRVLIVDDSIQFVSVGYDGTINSQRELENLFWDAATKRVARAHEGRYNTVRAGYQRADIASLDELGTDATPEDHTLVRAELSAALHFAALLEPEERDVFLCQHRDGRRRPLGAKAIARELGLPLGAVRSAERSIAGKHERFATIYAAGRLCGYLAPAVAALAEGDPEAEDAVSGRELAARVHLEIERCPTCTADYARQLRYLQGARFHHQVVVLLPAAADERSRSLTGGLREWLPDWMARLLSHEPTSGQLLTSGAGRGIGGAALAKLATVCFGAMCACVATGVFPIRSTPESPARATPTPTATPSPAAPESRLPHGAPTPTPTPAVAIQRKRTSKRSASQSKSTQGGTGPRSHEQAPASPAPSNAAPGGASEFDPSYQPNAPAAPAPVPAAPGAAEFG</sequence>
<dbReference type="RefSeq" id="WP_270045548.1">
    <property type="nucleotide sequence ID" value="NZ_JAPDOD010000062.1"/>
</dbReference>
<gene>
    <name evidence="2" type="ORF">OM076_38860</name>
</gene>
<feature type="compositionally biased region" description="Polar residues" evidence="1">
    <location>
        <begin position="381"/>
        <end position="390"/>
    </location>
</feature>
<name>A0A9X3S7R2_9ACTN</name>
<organism evidence="2 3">
    <name type="scientific">Solirubrobacter ginsenosidimutans</name>
    <dbReference type="NCBI Taxonomy" id="490573"/>
    <lineage>
        <taxon>Bacteria</taxon>
        <taxon>Bacillati</taxon>
        <taxon>Actinomycetota</taxon>
        <taxon>Thermoleophilia</taxon>
        <taxon>Solirubrobacterales</taxon>
        <taxon>Solirubrobacteraceae</taxon>
        <taxon>Solirubrobacter</taxon>
    </lineage>
</organism>
<accession>A0A9X3S7R2</accession>
<dbReference type="Proteomes" id="UP001149140">
    <property type="component" value="Unassembled WGS sequence"/>
</dbReference>
<comment type="caution">
    <text evidence="2">The sequence shown here is derived from an EMBL/GenBank/DDBJ whole genome shotgun (WGS) entry which is preliminary data.</text>
</comment>
<dbReference type="AlphaFoldDB" id="A0A9X3S7R2"/>
<evidence type="ECO:0000313" key="2">
    <source>
        <dbReference type="EMBL" id="MDA0166291.1"/>
    </source>
</evidence>
<feature type="compositionally biased region" description="Low complexity" evidence="1">
    <location>
        <begin position="333"/>
        <end position="345"/>
    </location>
</feature>
<dbReference type="EMBL" id="JAPDOD010000062">
    <property type="protein sequence ID" value="MDA0166291.1"/>
    <property type="molecule type" value="Genomic_DNA"/>
</dbReference>
<keyword evidence="3" id="KW-1185">Reference proteome</keyword>
<reference evidence="2" key="1">
    <citation type="submission" date="2022-10" db="EMBL/GenBank/DDBJ databases">
        <title>The WGS of Solirubrobacter ginsenosidimutans DSM 21036.</title>
        <authorList>
            <person name="Jiang Z."/>
        </authorList>
    </citation>
    <scope>NUCLEOTIDE SEQUENCE</scope>
    <source>
        <strain evidence="2">DSM 21036</strain>
    </source>
</reference>
<proteinExistence type="predicted"/>
<protein>
    <submittedName>
        <fullName evidence="2">Uncharacterized protein</fullName>
    </submittedName>
</protein>